<name>A0ABS1LU71_9LACO</name>
<keyword evidence="3" id="KW-1185">Reference proteome</keyword>
<reference evidence="2 3" key="1">
    <citation type="journal article" date="2021" name="Microorganisms">
        <title>Dual Inhibition of Salmonella enterica and Clostridium perfringens by New Probiotic Candidates Isolated from Chicken Intestinal Mucosa.</title>
        <authorList>
            <person name="Lone A."/>
            <person name="Mottawea W."/>
            <person name="Ait Chait Y."/>
            <person name="Hammami R."/>
        </authorList>
    </citation>
    <scope>NUCLEOTIDE SEQUENCE [LARGE SCALE GENOMIC DNA]</scope>
    <source>
        <strain evidence="2 3">A12</strain>
    </source>
</reference>
<gene>
    <name evidence="2" type="ORF">JEM47_04220</name>
</gene>
<protein>
    <submittedName>
        <fullName evidence="2">DUF4767 domain-containing protein</fullName>
    </submittedName>
</protein>
<dbReference type="InterPro" id="IPR031927">
    <property type="entry name" value="DUF4767"/>
</dbReference>
<organism evidence="2 3">
    <name type="scientific">Lactobacillus kitasatonis</name>
    <dbReference type="NCBI Taxonomy" id="237446"/>
    <lineage>
        <taxon>Bacteria</taxon>
        <taxon>Bacillati</taxon>
        <taxon>Bacillota</taxon>
        <taxon>Bacilli</taxon>
        <taxon>Lactobacillales</taxon>
        <taxon>Lactobacillaceae</taxon>
        <taxon>Lactobacillus</taxon>
    </lineage>
</organism>
<evidence type="ECO:0000259" key="1">
    <source>
        <dbReference type="Pfam" id="PF15983"/>
    </source>
</evidence>
<sequence length="43" mass="5193">MNQFGTKMKQKYKEYNGQEPITTLAREKYPDDLSKRTFKLYSD</sequence>
<dbReference type="Proteomes" id="UP000640912">
    <property type="component" value="Unassembled WGS sequence"/>
</dbReference>
<comment type="caution">
    <text evidence="2">The sequence shown here is derived from an EMBL/GenBank/DDBJ whole genome shotgun (WGS) entry which is preliminary data.</text>
</comment>
<proteinExistence type="predicted"/>
<evidence type="ECO:0000313" key="2">
    <source>
        <dbReference type="EMBL" id="MBL1071706.1"/>
    </source>
</evidence>
<evidence type="ECO:0000313" key="3">
    <source>
        <dbReference type="Proteomes" id="UP000640912"/>
    </source>
</evidence>
<accession>A0ABS1LU71</accession>
<dbReference type="Pfam" id="PF15983">
    <property type="entry name" value="DUF4767"/>
    <property type="match status" value="1"/>
</dbReference>
<dbReference type="EMBL" id="JAEHNR010000026">
    <property type="protein sequence ID" value="MBL1071706.1"/>
    <property type="molecule type" value="Genomic_DNA"/>
</dbReference>
<feature type="domain" description="DUF4767" evidence="1">
    <location>
        <begin position="1"/>
        <end position="38"/>
    </location>
</feature>